<protein>
    <recommendedName>
        <fullName evidence="14">Cytochrome P450</fullName>
    </recommendedName>
</protein>
<keyword evidence="4 11" id="KW-0812">Transmembrane</keyword>
<evidence type="ECO:0000256" key="6">
    <source>
        <dbReference type="ARBA" id="ARBA00022989"/>
    </source>
</evidence>
<feature type="transmembrane region" description="Helical" evidence="11">
    <location>
        <begin position="235"/>
        <end position="253"/>
    </location>
</feature>
<dbReference type="EMBL" id="JAVXUP010000859">
    <property type="protein sequence ID" value="KAK3019697.1"/>
    <property type="molecule type" value="Genomic_DNA"/>
</dbReference>
<proteinExistence type="inferred from homology"/>
<evidence type="ECO:0000256" key="9">
    <source>
        <dbReference type="ARBA" id="ARBA00023033"/>
    </source>
</evidence>
<evidence type="ECO:0000256" key="8">
    <source>
        <dbReference type="ARBA" id="ARBA00023004"/>
    </source>
</evidence>
<keyword evidence="9" id="KW-0503">Monooxygenase</keyword>
<gene>
    <name evidence="12" type="ORF">RJ639_003931</name>
</gene>
<dbReference type="SUPFAM" id="SSF48264">
    <property type="entry name" value="Cytochrome P450"/>
    <property type="match status" value="1"/>
</dbReference>
<evidence type="ECO:0000256" key="10">
    <source>
        <dbReference type="ARBA" id="ARBA00023136"/>
    </source>
</evidence>
<dbReference type="InterPro" id="IPR036396">
    <property type="entry name" value="Cyt_P450_sf"/>
</dbReference>
<evidence type="ECO:0000313" key="12">
    <source>
        <dbReference type="EMBL" id="KAK3019697.1"/>
    </source>
</evidence>
<feature type="transmembrane region" description="Helical" evidence="11">
    <location>
        <begin position="260"/>
        <end position="278"/>
    </location>
</feature>
<comment type="similarity">
    <text evidence="2">Belongs to the cytochrome P450 family.</text>
</comment>
<dbReference type="GO" id="GO:0020037">
    <property type="term" value="F:heme binding"/>
    <property type="evidence" value="ECO:0007669"/>
    <property type="project" value="InterPro"/>
</dbReference>
<dbReference type="InterPro" id="IPR001128">
    <property type="entry name" value="Cyt_P450"/>
</dbReference>
<keyword evidence="10 11" id="KW-0472">Membrane</keyword>
<evidence type="ECO:0000256" key="5">
    <source>
        <dbReference type="ARBA" id="ARBA00022723"/>
    </source>
</evidence>
<dbReference type="Proteomes" id="UP001188597">
    <property type="component" value="Unassembled WGS sequence"/>
</dbReference>
<dbReference type="Pfam" id="PF00067">
    <property type="entry name" value="p450"/>
    <property type="match status" value="1"/>
</dbReference>
<organism evidence="12 13">
    <name type="scientific">Escallonia herrerae</name>
    <dbReference type="NCBI Taxonomy" id="1293975"/>
    <lineage>
        <taxon>Eukaryota</taxon>
        <taxon>Viridiplantae</taxon>
        <taxon>Streptophyta</taxon>
        <taxon>Embryophyta</taxon>
        <taxon>Tracheophyta</taxon>
        <taxon>Spermatophyta</taxon>
        <taxon>Magnoliopsida</taxon>
        <taxon>eudicotyledons</taxon>
        <taxon>Gunneridae</taxon>
        <taxon>Pentapetalae</taxon>
        <taxon>asterids</taxon>
        <taxon>campanulids</taxon>
        <taxon>Escalloniales</taxon>
        <taxon>Escalloniaceae</taxon>
        <taxon>Escallonia</taxon>
    </lineage>
</organism>
<evidence type="ECO:0000256" key="11">
    <source>
        <dbReference type="SAM" id="Phobius"/>
    </source>
</evidence>
<dbReference type="Gene3D" id="1.10.630.10">
    <property type="entry name" value="Cytochrome P450"/>
    <property type="match status" value="1"/>
</dbReference>
<comment type="caution">
    <text evidence="12">The sequence shown here is derived from an EMBL/GenBank/DDBJ whole genome shotgun (WGS) entry which is preliminary data.</text>
</comment>
<comment type="subcellular location">
    <subcellularLocation>
        <location evidence="1">Membrane</location>
        <topology evidence="1">Single-pass membrane protein</topology>
    </subcellularLocation>
</comment>
<evidence type="ECO:0000256" key="7">
    <source>
        <dbReference type="ARBA" id="ARBA00023002"/>
    </source>
</evidence>
<name>A0AA89AZB3_9ASTE</name>
<dbReference type="AlphaFoldDB" id="A0AA89AZB3"/>
<dbReference type="GO" id="GO:0016705">
    <property type="term" value="F:oxidoreductase activity, acting on paired donors, with incorporation or reduction of molecular oxygen"/>
    <property type="evidence" value="ECO:0007669"/>
    <property type="project" value="InterPro"/>
</dbReference>
<dbReference type="InterPro" id="IPR050651">
    <property type="entry name" value="Plant_Cytochrome_P450_Monoox"/>
</dbReference>
<evidence type="ECO:0000256" key="2">
    <source>
        <dbReference type="ARBA" id="ARBA00010617"/>
    </source>
</evidence>
<evidence type="ECO:0008006" key="14">
    <source>
        <dbReference type="Google" id="ProtNLM"/>
    </source>
</evidence>
<keyword evidence="8" id="KW-0408">Iron</keyword>
<dbReference type="GO" id="GO:0004497">
    <property type="term" value="F:monooxygenase activity"/>
    <property type="evidence" value="ECO:0007669"/>
    <property type="project" value="UniProtKB-KW"/>
</dbReference>
<evidence type="ECO:0000256" key="3">
    <source>
        <dbReference type="ARBA" id="ARBA00022617"/>
    </source>
</evidence>
<reference evidence="12" key="1">
    <citation type="submission" date="2022-12" db="EMBL/GenBank/DDBJ databases">
        <title>Draft genome assemblies for two species of Escallonia (Escalloniales).</title>
        <authorList>
            <person name="Chanderbali A."/>
            <person name="Dervinis C."/>
            <person name="Anghel I."/>
            <person name="Soltis D."/>
            <person name="Soltis P."/>
            <person name="Zapata F."/>
        </authorList>
    </citation>
    <scope>NUCLEOTIDE SEQUENCE</scope>
    <source>
        <strain evidence="12">UCBG64.0493</strain>
        <tissue evidence="12">Leaf</tissue>
    </source>
</reference>
<sequence>MERFAVIPKLHYLQSIEQETLRLYPVAPLLVPHESSADCTIGGFDIPRGTMLLVNAWAIHRDPKVWDDPAASVKPERFEARKREAQQPRPVLGILTIPLLKLRRMERSNLGGRFRSGGGGSGLDGVEHAAADLLGVHLEDLDAVVLGRGQPGGDAERLLLYSAGDCGRLIGRNRPVALGEHGGGGEGLDQAAEDGVAGALGGRPDAEGDADLLRLALWRLGIQGEGFGFGGHGGWGVWILWLWWALFLFGYRFRLFLELLLLRYVCFFFNVVDHFAGVL</sequence>
<keyword evidence="7" id="KW-0560">Oxidoreductase</keyword>
<dbReference type="GO" id="GO:0005506">
    <property type="term" value="F:iron ion binding"/>
    <property type="evidence" value="ECO:0007669"/>
    <property type="project" value="InterPro"/>
</dbReference>
<accession>A0AA89AZB3</accession>
<evidence type="ECO:0000256" key="4">
    <source>
        <dbReference type="ARBA" id="ARBA00022692"/>
    </source>
</evidence>
<dbReference type="PANTHER" id="PTHR47947:SF62">
    <property type="entry name" value="CYTOCHROME P450, FAMILY 81, SUBFAMILY D, POLYPEPTIDE 5"/>
    <property type="match status" value="1"/>
</dbReference>
<evidence type="ECO:0000256" key="1">
    <source>
        <dbReference type="ARBA" id="ARBA00004167"/>
    </source>
</evidence>
<keyword evidence="13" id="KW-1185">Reference proteome</keyword>
<dbReference type="PANTHER" id="PTHR47947">
    <property type="entry name" value="CYTOCHROME P450 82C3-RELATED"/>
    <property type="match status" value="1"/>
</dbReference>
<evidence type="ECO:0000313" key="13">
    <source>
        <dbReference type="Proteomes" id="UP001188597"/>
    </source>
</evidence>
<keyword evidence="5" id="KW-0479">Metal-binding</keyword>
<keyword evidence="6 11" id="KW-1133">Transmembrane helix</keyword>
<keyword evidence="3" id="KW-0349">Heme</keyword>
<dbReference type="GO" id="GO:0016020">
    <property type="term" value="C:membrane"/>
    <property type="evidence" value="ECO:0007669"/>
    <property type="project" value="UniProtKB-SubCell"/>
</dbReference>